<evidence type="ECO:0000256" key="5">
    <source>
        <dbReference type="SAM" id="Phobius"/>
    </source>
</evidence>
<keyword evidence="2 5" id="KW-0812">Transmembrane</keyword>
<feature type="transmembrane region" description="Helical" evidence="5">
    <location>
        <begin position="78"/>
        <end position="98"/>
    </location>
</feature>
<gene>
    <name evidence="7" type="ORF">QWI16_05265</name>
</gene>
<accession>A0ABT8TBU7</accession>
<dbReference type="EMBL" id="JAULRT010000035">
    <property type="protein sequence ID" value="MDO3381574.1"/>
    <property type="molecule type" value="Genomic_DNA"/>
</dbReference>
<feature type="transmembrane region" description="Helical" evidence="5">
    <location>
        <begin position="12"/>
        <end position="36"/>
    </location>
</feature>
<evidence type="ECO:0000256" key="1">
    <source>
        <dbReference type="ARBA" id="ARBA00004141"/>
    </source>
</evidence>
<evidence type="ECO:0000259" key="6">
    <source>
        <dbReference type="Pfam" id="PF04138"/>
    </source>
</evidence>
<proteinExistence type="predicted"/>
<comment type="caution">
    <text evidence="7">The sequence shown here is derived from an EMBL/GenBank/DDBJ whole genome shotgun (WGS) entry which is preliminary data.</text>
</comment>
<feature type="domain" description="GtrA/DPMS transmembrane" evidence="6">
    <location>
        <begin position="14"/>
        <end position="127"/>
    </location>
</feature>
<dbReference type="Proteomes" id="UP001168380">
    <property type="component" value="Unassembled WGS sequence"/>
</dbReference>
<keyword evidence="3 5" id="KW-1133">Transmembrane helix</keyword>
<evidence type="ECO:0000313" key="8">
    <source>
        <dbReference type="Proteomes" id="UP001168380"/>
    </source>
</evidence>
<dbReference type="Pfam" id="PF04138">
    <property type="entry name" value="GtrA_DPMS_TM"/>
    <property type="match status" value="1"/>
</dbReference>
<sequence length="129" mass="13547">MITTLEHWGAPFSRFMVTGLILGSADVGVFCALLALGVACEWANVAGLALGYCLGLVLHHNFTFRCNEALGLQSAQKYLLIFLLSLALGSGVLAAALALTAMPLVAKAASMATVAVSNFVLGRRFVFDL</sequence>
<dbReference type="RefSeq" id="WP_302711706.1">
    <property type="nucleotide sequence ID" value="NZ_JAULRT010000035.1"/>
</dbReference>
<evidence type="ECO:0000256" key="4">
    <source>
        <dbReference type="ARBA" id="ARBA00023136"/>
    </source>
</evidence>
<comment type="subcellular location">
    <subcellularLocation>
        <location evidence="1">Membrane</location>
        <topology evidence="1">Multi-pass membrane protein</topology>
    </subcellularLocation>
</comment>
<reference evidence="7" key="1">
    <citation type="submission" date="2023-07" db="EMBL/GenBank/DDBJ databases">
        <title>Gilvimarinus algae sp. nov., isolated from the surface of Kelp.</title>
        <authorList>
            <person name="Sun Y.Y."/>
            <person name="Gong Y."/>
            <person name="Du Z.J."/>
        </authorList>
    </citation>
    <scope>NUCLEOTIDE SEQUENCE</scope>
    <source>
        <strain evidence="7">SDUM040014</strain>
    </source>
</reference>
<name>A0ABT8TBU7_9GAMM</name>
<protein>
    <submittedName>
        <fullName evidence="7">GtrA family protein</fullName>
    </submittedName>
</protein>
<feature type="transmembrane region" description="Helical" evidence="5">
    <location>
        <begin position="42"/>
        <end position="58"/>
    </location>
</feature>
<evidence type="ECO:0000256" key="3">
    <source>
        <dbReference type="ARBA" id="ARBA00022989"/>
    </source>
</evidence>
<evidence type="ECO:0000256" key="2">
    <source>
        <dbReference type="ARBA" id="ARBA00022692"/>
    </source>
</evidence>
<organism evidence="7 8">
    <name type="scientific">Gilvimarinus algae</name>
    <dbReference type="NCBI Taxonomy" id="3058037"/>
    <lineage>
        <taxon>Bacteria</taxon>
        <taxon>Pseudomonadati</taxon>
        <taxon>Pseudomonadota</taxon>
        <taxon>Gammaproteobacteria</taxon>
        <taxon>Cellvibrionales</taxon>
        <taxon>Cellvibrionaceae</taxon>
        <taxon>Gilvimarinus</taxon>
    </lineage>
</organism>
<evidence type="ECO:0000313" key="7">
    <source>
        <dbReference type="EMBL" id="MDO3381574.1"/>
    </source>
</evidence>
<keyword evidence="8" id="KW-1185">Reference proteome</keyword>
<dbReference type="InterPro" id="IPR007267">
    <property type="entry name" value="GtrA_DPMS_TM"/>
</dbReference>
<keyword evidence="4 5" id="KW-0472">Membrane</keyword>